<dbReference type="EMBL" id="DTDJ01000031">
    <property type="protein sequence ID" value="HGL17594.1"/>
    <property type="molecule type" value="Genomic_DNA"/>
</dbReference>
<dbReference type="Gene3D" id="3.90.1640.30">
    <property type="match status" value="1"/>
</dbReference>
<evidence type="ECO:0000259" key="2">
    <source>
        <dbReference type="Pfam" id="PF02272"/>
    </source>
</evidence>
<organism evidence="3">
    <name type="scientific">candidate division WOR-3 bacterium</name>
    <dbReference type="NCBI Taxonomy" id="2052148"/>
    <lineage>
        <taxon>Bacteria</taxon>
        <taxon>Bacteria division WOR-3</taxon>
    </lineage>
</organism>
<dbReference type="PANTHER" id="PTHR30255:SF2">
    <property type="entry name" value="SINGLE-STRANDED-DNA-SPECIFIC EXONUCLEASE RECJ"/>
    <property type="match status" value="1"/>
</dbReference>
<evidence type="ECO:0008006" key="4">
    <source>
        <dbReference type="Google" id="ProtNLM"/>
    </source>
</evidence>
<dbReference type="InterPro" id="IPR051673">
    <property type="entry name" value="SSDNA_exonuclease_RecJ"/>
</dbReference>
<name>A0A7V4E5R2_UNCW3</name>
<dbReference type="GO" id="GO:0004527">
    <property type="term" value="F:exonuclease activity"/>
    <property type="evidence" value="ECO:0007669"/>
    <property type="project" value="UniProtKB-KW"/>
</dbReference>
<feature type="domain" description="DHHA1" evidence="2">
    <location>
        <begin position="336"/>
        <end position="429"/>
    </location>
</feature>
<dbReference type="AlphaFoldDB" id="A0A7V4E5R2"/>
<proteinExistence type="predicted"/>
<feature type="domain" description="DDH" evidence="1">
    <location>
        <begin position="68"/>
        <end position="211"/>
    </location>
</feature>
<evidence type="ECO:0000259" key="1">
    <source>
        <dbReference type="Pfam" id="PF01368"/>
    </source>
</evidence>
<gene>
    <name evidence="3" type="ORF">ENU66_04625</name>
</gene>
<evidence type="ECO:0000313" key="3">
    <source>
        <dbReference type="EMBL" id="HGL17594.1"/>
    </source>
</evidence>
<dbReference type="SUPFAM" id="SSF64182">
    <property type="entry name" value="DHH phosphoesterases"/>
    <property type="match status" value="1"/>
</dbReference>
<dbReference type="PANTHER" id="PTHR30255">
    <property type="entry name" value="SINGLE-STRANDED-DNA-SPECIFIC EXONUCLEASE RECJ"/>
    <property type="match status" value="1"/>
</dbReference>
<protein>
    <recommendedName>
        <fullName evidence="4">Single-stranded-DNA-specific exonuclease RecJ</fullName>
    </recommendedName>
</protein>
<dbReference type="Pfam" id="PF01368">
    <property type="entry name" value="DHH"/>
    <property type="match status" value="1"/>
</dbReference>
<reference evidence="3" key="1">
    <citation type="journal article" date="2020" name="mSystems">
        <title>Genome- and Community-Level Interaction Insights into Carbon Utilization and Element Cycling Functions of Hydrothermarchaeota in Hydrothermal Sediment.</title>
        <authorList>
            <person name="Zhou Z."/>
            <person name="Liu Y."/>
            <person name="Xu W."/>
            <person name="Pan J."/>
            <person name="Luo Z.H."/>
            <person name="Li M."/>
        </authorList>
    </citation>
    <scope>NUCLEOTIDE SEQUENCE [LARGE SCALE GENOMIC DNA]</scope>
    <source>
        <strain evidence="3">SpSt-69</strain>
    </source>
</reference>
<sequence length="521" mass="58721">MSLIEEISQQYKISPELAKVLVEKGIRNLDLAEATFNPVLENLQPPSTLPDLIPAVERILKAVGKGENILIFGHEDADGITSTAIMIKTLKVLGANPYHYIPSKKNEAYGITKSAIDYIKGKYNPTLIVTVDSCTSCFEGVEYCKEQGIDIIITDHHEVKETLPEALVVNPKIGGDSFPYLAGCGVAFKVAWELLSLKFGWDLNRIKEEIPELFIFAAIGTLADRVPLFCENRILYEEGKKAYEWYRMNFVKAFEEIRRQSGYSNERPTLEELIPIVSSGKSVNGENSGVQLLLSEDVASAEEILRPLWEASTSWQLKAQAYLEKAKSLIKVVRDYIVIDLQDAEPQYIGYVASQLKDAFNVPVIVMGRREDGIVVAEVRAPYGFNSLDMLNYLSDLFIDYGGHKPASGFSMYERDIPELFEQIESYFKLHPFENVSLFYDLSYNRVEDSKLEELYRLGSVGVEVRVLFNSVKIGELRESVKNYPVIDPENLLDLYHGDVEVKVLLVTSPNGFRVDKLVRA</sequence>
<dbReference type="GO" id="GO:0003676">
    <property type="term" value="F:nucleic acid binding"/>
    <property type="evidence" value="ECO:0007669"/>
    <property type="project" value="InterPro"/>
</dbReference>
<dbReference type="Pfam" id="PF02272">
    <property type="entry name" value="DHHA1"/>
    <property type="match status" value="1"/>
</dbReference>
<dbReference type="Gene3D" id="3.10.310.30">
    <property type="match status" value="1"/>
</dbReference>
<comment type="caution">
    <text evidence="3">The sequence shown here is derived from an EMBL/GenBank/DDBJ whole genome shotgun (WGS) entry which is preliminary data.</text>
</comment>
<dbReference type="InterPro" id="IPR001667">
    <property type="entry name" value="DDH_dom"/>
</dbReference>
<dbReference type="InterPro" id="IPR003156">
    <property type="entry name" value="DHHA1_dom"/>
</dbReference>
<accession>A0A7V4E5R2</accession>
<dbReference type="InterPro" id="IPR038763">
    <property type="entry name" value="DHH_sf"/>
</dbReference>